<dbReference type="Gene3D" id="3.30.1600.10">
    <property type="entry name" value="SIR2/SIRT2 'Small Domain"/>
    <property type="match status" value="1"/>
</dbReference>
<dbReference type="Proteomes" id="UP001595462">
    <property type="component" value="Unassembled WGS sequence"/>
</dbReference>
<feature type="domain" description="Deacetylase sirtuin-type" evidence="5">
    <location>
        <begin position="11"/>
        <end position="265"/>
    </location>
</feature>
<feature type="binding site" evidence="4">
    <location>
        <position position="168"/>
    </location>
    <ligand>
        <name>Zn(2+)</name>
        <dbReference type="ChEBI" id="CHEBI:29105"/>
    </ligand>
</feature>
<evidence type="ECO:0000259" key="5">
    <source>
        <dbReference type="PROSITE" id="PS50305"/>
    </source>
</evidence>
<dbReference type="Pfam" id="PF02146">
    <property type="entry name" value="SIR2"/>
    <property type="match status" value="1"/>
</dbReference>
<dbReference type="CDD" id="cd01407">
    <property type="entry name" value="SIR2-fam"/>
    <property type="match status" value="1"/>
</dbReference>
<dbReference type="EMBL" id="JBHRSS010000008">
    <property type="protein sequence ID" value="MFC3105703.1"/>
    <property type="molecule type" value="Genomic_DNA"/>
</dbReference>
<dbReference type="InterPro" id="IPR029035">
    <property type="entry name" value="DHS-like_NAD/FAD-binding_dom"/>
</dbReference>
<dbReference type="InterPro" id="IPR026591">
    <property type="entry name" value="Sirtuin_cat_small_dom_sf"/>
</dbReference>
<name>A0ABV7EV17_9GAMM</name>
<keyword evidence="2" id="KW-0808">Transferase</keyword>
<sequence>MRSLLDSLSLARPDTDAINRAATMLSQAQRVLVITGAGMSADSGLPTYRGIGGLYDRDVTEDGLAIEDALSIDTFHRDPAVTWKYIAQIEKACRGAEPNAGHRVLARLAARFERFCVLTQNVDGFHRAAGSRDVIEMHGDIHRMKCTQCHHAFVVEHYGGFTDGPPRCEQCGGLVRPEVVLFGEMLPSRAVSRYERALADGFDLVMVIGTSAVFPYIAAPVREAWRGGWATVEINPQATEISRFCHVALRHNAADTLSQLSARLG</sequence>
<evidence type="ECO:0000256" key="2">
    <source>
        <dbReference type="ARBA" id="ARBA00022679"/>
    </source>
</evidence>
<feature type="binding site" evidence="4">
    <location>
        <position position="171"/>
    </location>
    <ligand>
        <name>Zn(2+)</name>
        <dbReference type="ChEBI" id="CHEBI:29105"/>
    </ligand>
</feature>
<evidence type="ECO:0000256" key="1">
    <source>
        <dbReference type="ARBA" id="ARBA00012928"/>
    </source>
</evidence>
<comment type="caution">
    <text evidence="6">The sequence shown here is derived from an EMBL/GenBank/DDBJ whole genome shotgun (WGS) entry which is preliminary data.</text>
</comment>
<organism evidence="6 7">
    <name type="scientific">Salinisphaera aquimarina</name>
    <dbReference type="NCBI Taxonomy" id="2094031"/>
    <lineage>
        <taxon>Bacteria</taxon>
        <taxon>Pseudomonadati</taxon>
        <taxon>Pseudomonadota</taxon>
        <taxon>Gammaproteobacteria</taxon>
        <taxon>Salinisphaerales</taxon>
        <taxon>Salinisphaeraceae</taxon>
        <taxon>Salinisphaera</taxon>
    </lineage>
</organism>
<dbReference type="PROSITE" id="PS50305">
    <property type="entry name" value="SIRTUIN"/>
    <property type="match status" value="1"/>
</dbReference>
<gene>
    <name evidence="6" type="ORF">ACFOSU_17655</name>
</gene>
<dbReference type="NCBIfam" id="NF001753">
    <property type="entry name" value="PRK00481.1-3"/>
    <property type="match status" value="1"/>
</dbReference>
<dbReference type="PANTHER" id="PTHR11085:SF4">
    <property type="entry name" value="NAD-DEPENDENT PROTEIN DEACYLASE"/>
    <property type="match status" value="1"/>
</dbReference>
<dbReference type="EC" id="2.3.1.286" evidence="1"/>
<feature type="active site" description="Proton acceptor" evidence="4">
    <location>
        <position position="138"/>
    </location>
</feature>
<keyword evidence="7" id="KW-1185">Reference proteome</keyword>
<feature type="binding site" evidence="4">
    <location>
        <position position="149"/>
    </location>
    <ligand>
        <name>Zn(2+)</name>
        <dbReference type="ChEBI" id="CHEBI:29105"/>
    </ligand>
</feature>
<evidence type="ECO:0000256" key="3">
    <source>
        <dbReference type="ARBA" id="ARBA00023027"/>
    </source>
</evidence>
<dbReference type="SUPFAM" id="SSF52467">
    <property type="entry name" value="DHS-like NAD/FAD-binding domain"/>
    <property type="match status" value="1"/>
</dbReference>
<dbReference type="Gene3D" id="3.40.50.1220">
    <property type="entry name" value="TPP-binding domain"/>
    <property type="match status" value="1"/>
</dbReference>
<dbReference type="InterPro" id="IPR026590">
    <property type="entry name" value="Ssirtuin_cat_dom"/>
</dbReference>
<dbReference type="InterPro" id="IPR003000">
    <property type="entry name" value="Sirtuin"/>
</dbReference>
<feature type="binding site" evidence="4">
    <location>
        <position position="146"/>
    </location>
    <ligand>
        <name>Zn(2+)</name>
        <dbReference type="ChEBI" id="CHEBI:29105"/>
    </ligand>
</feature>
<keyword evidence="4" id="KW-0479">Metal-binding</keyword>
<dbReference type="PANTHER" id="PTHR11085">
    <property type="entry name" value="NAD-DEPENDENT PROTEIN DEACYLASE SIRTUIN-5, MITOCHONDRIAL-RELATED"/>
    <property type="match status" value="1"/>
</dbReference>
<evidence type="ECO:0000256" key="4">
    <source>
        <dbReference type="PROSITE-ProRule" id="PRU00236"/>
    </source>
</evidence>
<keyword evidence="4" id="KW-0862">Zinc</keyword>
<protein>
    <recommendedName>
        <fullName evidence="1">protein acetyllysine N-acetyltransferase</fullName>
        <ecNumber evidence="1">2.3.1.286</ecNumber>
    </recommendedName>
</protein>
<dbReference type="RefSeq" id="WP_380691238.1">
    <property type="nucleotide sequence ID" value="NZ_JBHRSS010000008.1"/>
</dbReference>
<accession>A0ABV7EV17</accession>
<evidence type="ECO:0000313" key="7">
    <source>
        <dbReference type="Proteomes" id="UP001595462"/>
    </source>
</evidence>
<dbReference type="InterPro" id="IPR050134">
    <property type="entry name" value="NAD-dep_sirtuin_deacylases"/>
</dbReference>
<keyword evidence="3" id="KW-0520">NAD</keyword>
<proteinExistence type="predicted"/>
<evidence type="ECO:0000313" key="6">
    <source>
        <dbReference type="EMBL" id="MFC3105703.1"/>
    </source>
</evidence>
<reference evidence="7" key="1">
    <citation type="journal article" date="2019" name="Int. J. Syst. Evol. Microbiol.">
        <title>The Global Catalogue of Microorganisms (GCM) 10K type strain sequencing project: providing services to taxonomists for standard genome sequencing and annotation.</title>
        <authorList>
            <consortium name="The Broad Institute Genomics Platform"/>
            <consortium name="The Broad Institute Genome Sequencing Center for Infectious Disease"/>
            <person name="Wu L."/>
            <person name="Ma J."/>
        </authorList>
    </citation>
    <scope>NUCLEOTIDE SEQUENCE [LARGE SCALE GENOMIC DNA]</scope>
    <source>
        <strain evidence="7">KCTC 52640</strain>
    </source>
</reference>